<organism evidence="4 5">
    <name type="scientific">Clostridium mobile</name>
    <dbReference type="NCBI Taxonomy" id="2841512"/>
    <lineage>
        <taxon>Bacteria</taxon>
        <taxon>Bacillati</taxon>
        <taxon>Bacillota</taxon>
        <taxon>Clostridia</taxon>
        <taxon>Eubacteriales</taxon>
        <taxon>Clostridiaceae</taxon>
        <taxon>Clostridium</taxon>
    </lineage>
</organism>
<dbReference type="CDD" id="cd03268">
    <property type="entry name" value="ABC_BcrA_bacitracin_resist"/>
    <property type="match status" value="1"/>
</dbReference>
<name>A0ABS6EHK7_9CLOT</name>
<evidence type="ECO:0000313" key="5">
    <source>
        <dbReference type="Proteomes" id="UP000726170"/>
    </source>
</evidence>
<dbReference type="EMBL" id="JAHLQF010000002">
    <property type="protein sequence ID" value="MBU5484498.1"/>
    <property type="molecule type" value="Genomic_DNA"/>
</dbReference>
<dbReference type="SMART" id="SM00382">
    <property type="entry name" value="AAA"/>
    <property type="match status" value="1"/>
</dbReference>
<dbReference type="Pfam" id="PF00005">
    <property type="entry name" value="ABC_tran"/>
    <property type="match status" value="1"/>
</dbReference>
<evidence type="ECO:0000256" key="1">
    <source>
        <dbReference type="ARBA" id="ARBA00005417"/>
    </source>
</evidence>
<evidence type="ECO:0000313" key="4">
    <source>
        <dbReference type="EMBL" id="MBU5484498.1"/>
    </source>
</evidence>
<dbReference type="InterPro" id="IPR003593">
    <property type="entry name" value="AAA+_ATPase"/>
</dbReference>
<keyword evidence="2" id="KW-0813">Transport</keyword>
<comment type="caution">
    <text evidence="4">The sequence shown here is derived from an EMBL/GenBank/DDBJ whole genome shotgun (WGS) entry which is preliminary data.</text>
</comment>
<keyword evidence="4" id="KW-0547">Nucleotide-binding</keyword>
<dbReference type="PANTHER" id="PTHR43335:SF8">
    <property type="entry name" value="ABC TRANSPORTER, ATP-BINDING PROTEIN"/>
    <property type="match status" value="1"/>
</dbReference>
<dbReference type="InterPro" id="IPR017871">
    <property type="entry name" value="ABC_transporter-like_CS"/>
</dbReference>
<keyword evidence="4" id="KW-0067">ATP-binding</keyword>
<dbReference type="PROSITE" id="PS00211">
    <property type="entry name" value="ABC_TRANSPORTER_1"/>
    <property type="match status" value="1"/>
</dbReference>
<protein>
    <submittedName>
        <fullName evidence="4">ABC transporter ATP-binding protein</fullName>
    </submittedName>
</protein>
<evidence type="ECO:0000259" key="3">
    <source>
        <dbReference type="PROSITE" id="PS50893"/>
    </source>
</evidence>
<keyword evidence="5" id="KW-1185">Reference proteome</keyword>
<reference evidence="4 5" key="1">
    <citation type="submission" date="2021-06" db="EMBL/GenBank/DDBJ databases">
        <authorList>
            <person name="Sun Q."/>
            <person name="Li D."/>
        </authorList>
    </citation>
    <scope>NUCLEOTIDE SEQUENCE [LARGE SCALE GENOMIC DNA]</scope>
    <source>
        <strain evidence="4 5">MSJ-11</strain>
    </source>
</reference>
<feature type="domain" description="ABC transporter" evidence="3">
    <location>
        <begin position="5"/>
        <end position="231"/>
    </location>
</feature>
<dbReference type="GO" id="GO:0005524">
    <property type="term" value="F:ATP binding"/>
    <property type="evidence" value="ECO:0007669"/>
    <property type="project" value="UniProtKB-KW"/>
</dbReference>
<dbReference type="InterPro" id="IPR003439">
    <property type="entry name" value="ABC_transporter-like_ATP-bd"/>
</dbReference>
<sequence length="304" mass="34683">MEQLLRTYDLTKTYKNVNVVDKLNINVARGDIYGFLGKNGAGKTTTIKMIMGLSKVTSGEIEIFGSKVLDDKYHGRIGSLIDYPGFYLNLTGEENLEIHRRMMGFAGKDSINKALEMVGLKNIRGKKVKHFSLGMKQRLGIARALLHHPEFLILDEPTNGLDPIGIREIRELIINLNKQYGITMLISSHILSEIQLLATKIGIIHKGRLLEEIRYDELQQRNRHYIQLKVDNDKKASFILEEKLGINDYVIWEDGLIRVYEKLSEGWNINKTLVSSDVKVDEIYVTIDNLEDYFIRLTGGDSDV</sequence>
<accession>A0ABS6EHK7</accession>
<dbReference type="Proteomes" id="UP000726170">
    <property type="component" value="Unassembled WGS sequence"/>
</dbReference>
<dbReference type="PANTHER" id="PTHR43335">
    <property type="entry name" value="ABC TRANSPORTER, ATP-BINDING PROTEIN"/>
    <property type="match status" value="1"/>
</dbReference>
<proteinExistence type="inferred from homology"/>
<evidence type="ECO:0000256" key="2">
    <source>
        <dbReference type="ARBA" id="ARBA00022448"/>
    </source>
</evidence>
<dbReference type="RefSeq" id="WP_216438971.1">
    <property type="nucleotide sequence ID" value="NZ_JAHLQF010000002.1"/>
</dbReference>
<gene>
    <name evidence="4" type="ORF">KQI86_09165</name>
</gene>
<dbReference type="PROSITE" id="PS50893">
    <property type="entry name" value="ABC_TRANSPORTER_2"/>
    <property type="match status" value="1"/>
</dbReference>
<comment type="similarity">
    <text evidence="1">Belongs to the ABC transporter superfamily.</text>
</comment>